<dbReference type="InterPro" id="IPR003848">
    <property type="entry name" value="DUF218"/>
</dbReference>
<dbReference type="GO" id="GO:0043164">
    <property type="term" value="P:Gram-negative-bacterium-type cell wall biogenesis"/>
    <property type="evidence" value="ECO:0007669"/>
    <property type="project" value="TreeGrafter"/>
</dbReference>
<evidence type="ECO:0000259" key="2">
    <source>
        <dbReference type="Pfam" id="PF02698"/>
    </source>
</evidence>
<name>A0A235F871_9BACL</name>
<dbReference type="RefSeq" id="WP_094252856.1">
    <property type="nucleotide sequence ID" value="NZ_JBHLXL010000001.1"/>
</dbReference>
<dbReference type="GO" id="GO:0000270">
    <property type="term" value="P:peptidoglycan metabolic process"/>
    <property type="evidence" value="ECO:0007669"/>
    <property type="project" value="TreeGrafter"/>
</dbReference>
<dbReference type="InterPro" id="IPR051599">
    <property type="entry name" value="Cell_Envelope_Assoc"/>
</dbReference>
<keyword evidence="1" id="KW-0812">Transmembrane</keyword>
<keyword evidence="1" id="KW-1133">Transmembrane helix</keyword>
<accession>A0A235F871</accession>
<sequence length="244" mass="27029">MKRGLFLAGLAFIIYPVAVYVQSTNMDIGLAFFLVVGLFLIAVSHWFELSSRIYKKNRKLLITMAALAVAVVLMFEFFIFKNTVTDPGDLKEKADTILVLGAGTKNGRPGAVLKGRLDKALDYENNHPEVTFIVSGGKGIGKDVSEGEIMKNYLVEKGVSADRITIEDKATSTNENILYASKLMKKGSNLLIVTSDFHLFRAKMIAKELGVQVQGLGAPLHIRHVPQAHIREYFAIVHTLWSFI</sequence>
<dbReference type="CDD" id="cd06259">
    <property type="entry name" value="YdcF-like"/>
    <property type="match status" value="1"/>
</dbReference>
<dbReference type="OrthoDB" id="9782395at2"/>
<reference evidence="3 4" key="1">
    <citation type="submission" date="2017-07" db="EMBL/GenBank/DDBJ databases">
        <title>Fictibacillus sp. nov. GDSW-R2A3 Genome sequencing and assembly.</title>
        <authorList>
            <person name="Mayilraj S."/>
        </authorList>
    </citation>
    <scope>NUCLEOTIDE SEQUENCE [LARGE SCALE GENOMIC DNA]</scope>
    <source>
        <strain evidence="3 4">GDSW-R2A3</strain>
    </source>
</reference>
<dbReference type="PANTHER" id="PTHR30336:SF4">
    <property type="entry name" value="ENVELOPE BIOGENESIS FACTOR ELYC"/>
    <property type="match status" value="1"/>
</dbReference>
<dbReference type="Gene3D" id="3.40.50.620">
    <property type="entry name" value="HUPs"/>
    <property type="match status" value="1"/>
</dbReference>
<dbReference type="GO" id="GO:0005886">
    <property type="term" value="C:plasma membrane"/>
    <property type="evidence" value="ECO:0007669"/>
    <property type="project" value="TreeGrafter"/>
</dbReference>
<dbReference type="Proteomes" id="UP000215059">
    <property type="component" value="Unassembled WGS sequence"/>
</dbReference>
<evidence type="ECO:0000313" key="3">
    <source>
        <dbReference type="EMBL" id="OYD57506.1"/>
    </source>
</evidence>
<gene>
    <name evidence="3" type="ORF">CGZ90_12590</name>
</gene>
<evidence type="ECO:0000313" key="4">
    <source>
        <dbReference type="Proteomes" id="UP000215059"/>
    </source>
</evidence>
<keyword evidence="4" id="KW-1185">Reference proteome</keyword>
<feature type="domain" description="DUF218" evidence="2">
    <location>
        <begin position="95"/>
        <end position="214"/>
    </location>
</feature>
<comment type="caution">
    <text evidence="3">The sequence shown here is derived from an EMBL/GenBank/DDBJ whole genome shotgun (WGS) entry which is preliminary data.</text>
</comment>
<dbReference type="InterPro" id="IPR014729">
    <property type="entry name" value="Rossmann-like_a/b/a_fold"/>
</dbReference>
<dbReference type="AlphaFoldDB" id="A0A235F871"/>
<dbReference type="EMBL" id="NOII01000003">
    <property type="protein sequence ID" value="OYD57506.1"/>
    <property type="molecule type" value="Genomic_DNA"/>
</dbReference>
<feature type="transmembrane region" description="Helical" evidence="1">
    <location>
        <begin position="28"/>
        <end position="48"/>
    </location>
</feature>
<organism evidence="3 4">
    <name type="scientific">Fictibacillus aquaticus</name>
    <dbReference type="NCBI Taxonomy" id="2021314"/>
    <lineage>
        <taxon>Bacteria</taxon>
        <taxon>Bacillati</taxon>
        <taxon>Bacillota</taxon>
        <taxon>Bacilli</taxon>
        <taxon>Bacillales</taxon>
        <taxon>Fictibacillaceae</taxon>
        <taxon>Fictibacillus</taxon>
    </lineage>
</organism>
<dbReference type="PANTHER" id="PTHR30336">
    <property type="entry name" value="INNER MEMBRANE PROTEIN, PROBABLE PERMEASE"/>
    <property type="match status" value="1"/>
</dbReference>
<protein>
    <recommendedName>
        <fullName evidence="2">DUF218 domain-containing protein</fullName>
    </recommendedName>
</protein>
<feature type="transmembrane region" description="Helical" evidence="1">
    <location>
        <begin position="60"/>
        <end position="80"/>
    </location>
</feature>
<proteinExistence type="predicted"/>
<dbReference type="Pfam" id="PF02698">
    <property type="entry name" value="DUF218"/>
    <property type="match status" value="1"/>
</dbReference>
<evidence type="ECO:0000256" key="1">
    <source>
        <dbReference type="SAM" id="Phobius"/>
    </source>
</evidence>
<keyword evidence="1" id="KW-0472">Membrane</keyword>